<evidence type="ECO:0000256" key="4">
    <source>
        <dbReference type="ARBA" id="ARBA00038314"/>
    </source>
</evidence>
<accession>A0ABR3JJX5</accession>
<evidence type="ECO:0000256" key="2">
    <source>
        <dbReference type="ARBA" id="ARBA00022679"/>
    </source>
</evidence>
<keyword evidence="6" id="KW-1185">Reference proteome</keyword>
<protein>
    <submittedName>
        <fullName evidence="5">Uncharacterized protein</fullName>
    </submittedName>
</protein>
<evidence type="ECO:0000256" key="3">
    <source>
        <dbReference type="ARBA" id="ARBA00022691"/>
    </source>
</evidence>
<evidence type="ECO:0000256" key="1">
    <source>
        <dbReference type="ARBA" id="ARBA00005179"/>
    </source>
</evidence>
<organism evidence="5 6">
    <name type="scientific">Hohenbuehelia grisea</name>
    <dbReference type="NCBI Taxonomy" id="104357"/>
    <lineage>
        <taxon>Eukaryota</taxon>
        <taxon>Fungi</taxon>
        <taxon>Dikarya</taxon>
        <taxon>Basidiomycota</taxon>
        <taxon>Agaricomycotina</taxon>
        <taxon>Agaricomycetes</taxon>
        <taxon>Agaricomycetidae</taxon>
        <taxon>Agaricales</taxon>
        <taxon>Pleurotineae</taxon>
        <taxon>Pleurotaceae</taxon>
        <taxon>Hohenbuehelia</taxon>
    </lineage>
</organism>
<gene>
    <name evidence="5" type="ORF">HGRIS_002213</name>
</gene>
<dbReference type="InterPro" id="IPR029063">
    <property type="entry name" value="SAM-dependent_MTases_sf"/>
</dbReference>
<dbReference type="PANTHER" id="PTHR35897">
    <property type="entry name" value="METHYLTRANSFERASE AUSD"/>
    <property type="match status" value="1"/>
</dbReference>
<keyword evidence="2" id="KW-0808">Transferase</keyword>
<dbReference type="SUPFAM" id="SSF53335">
    <property type="entry name" value="S-adenosyl-L-methionine-dependent methyltransferases"/>
    <property type="match status" value="1"/>
</dbReference>
<proteinExistence type="inferred from homology"/>
<evidence type="ECO:0000313" key="5">
    <source>
        <dbReference type="EMBL" id="KAL0956041.1"/>
    </source>
</evidence>
<comment type="caution">
    <text evidence="5">The sequence shown here is derived from an EMBL/GenBank/DDBJ whole genome shotgun (WGS) entry which is preliminary data.</text>
</comment>
<sequence>MSIPKKRKGAILLDVGCCLGTDVRKAAVDGWPIEYIIGSDLRRGYWVLGHELFNTVPESFPATFLEGDLLEAVETTDGKPQSDLLPAYLSEVILEGGASVIHASALFHLFNEQQQRLAAARLLRTLSCKPGSMILGAHVGLPKIGYQDSTPGSGVRAFCHDPQSWEGMWEEVWVESGLGGLGGLRLAFETELRDTPAEDTDAVVGDDGFWFLVWSVTLVRVANRA</sequence>
<comment type="similarity">
    <text evidence="4">Belongs to the class I-like SAM-binding methyltransferase superfamily.</text>
</comment>
<dbReference type="PANTHER" id="PTHR35897:SF1">
    <property type="entry name" value="METHYLTRANSFERASE AUSD"/>
    <property type="match status" value="1"/>
</dbReference>
<keyword evidence="3" id="KW-0949">S-adenosyl-L-methionine</keyword>
<evidence type="ECO:0000313" key="6">
    <source>
        <dbReference type="Proteomes" id="UP001556367"/>
    </source>
</evidence>
<dbReference type="EMBL" id="JASNQZ010000006">
    <property type="protein sequence ID" value="KAL0956041.1"/>
    <property type="molecule type" value="Genomic_DNA"/>
</dbReference>
<dbReference type="InterPro" id="IPR051654">
    <property type="entry name" value="Meroterpenoid_MTases"/>
</dbReference>
<dbReference type="Proteomes" id="UP001556367">
    <property type="component" value="Unassembled WGS sequence"/>
</dbReference>
<reference evidence="6" key="1">
    <citation type="submission" date="2024-06" db="EMBL/GenBank/DDBJ databases">
        <title>Multi-omics analyses provide insights into the biosynthesis of the anticancer antibiotic pleurotin in Hohenbuehelia grisea.</title>
        <authorList>
            <person name="Weaver J.A."/>
            <person name="Alberti F."/>
        </authorList>
    </citation>
    <scope>NUCLEOTIDE SEQUENCE [LARGE SCALE GENOMIC DNA]</scope>
    <source>
        <strain evidence="6">T-177</strain>
    </source>
</reference>
<name>A0ABR3JJX5_9AGAR</name>
<comment type="pathway">
    <text evidence="1">Secondary metabolite biosynthesis.</text>
</comment>